<keyword evidence="2" id="KW-1185">Reference proteome</keyword>
<dbReference type="EMBL" id="SATR01000038">
    <property type="protein sequence ID" value="TFH89987.1"/>
    <property type="molecule type" value="Genomic_DNA"/>
</dbReference>
<organism evidence="1 2">
    <name type="scientific">Vibrio ouci</name>
    <dbReference type="NCBI Taxonomy" id="2499078"/>
    <lineage>
        <taxon>Bacteria</taxon>
        <taxon>Pseudomonadati</taxon>
        <taxon>Pseudomonadota</taxon>
        <taxon>Gammaproteobacteria</taxon>
        <taxon>Vibrionales</taxon>
        <taxon>Vibrionaceae</taxon>
        <taxon>Vibrio</taxon>
    </lineage>
</organism>
<proteinExistence type="predicted"/>
<evidence type="ECO:0000313" key="1">
    <source>
        <dbReference type="EMBL" id="TFH89987.1"/>
    </source>
</evidence>
<gene>
    <name evidence="1" type="ORF">ELS82_19280</name>
</gene>
<evidence type="ECO:0000313" key="2">
    <source>
        <dbReference type="Proteomes" id="UP000297753"/>
    </source>
</evidence>
<name>A0A4Y8WAY5_9VIBR</name>
<comment type="caution">
    <text evidence="1">The sequence shown here is derived from an EMBL/GenBank/DDBJ whole genome shotgun (WGS) entry which is preliminary data.</text>
</comment>
<accession>A0A4Y8WAY5</accession>
<sequence length="189" mass="21884">MTTKALYLLISLAGMKSEQTPRVPQNKTKGNTRMKRMLVEEALELTSEITKVYLHYKREYRLNGNTSCQFMARSCCITIESMVDQRSVQLKKHIERCLVAIASKNDFNSTYGECVSGVRLYDGEIPYILSELEKAYKRIPTETKELDLLHNNRRALSHFLNFIHRTLQGCNHQQCFDKPDFMNIKAAVQ</sequence>
<dbReference type="AlphaFoldDB" id="A0A4Y8WAY5"/>
<protein>
    <submittedName>
        <fullName evidence="1">Uncharacterized protein</fullName>
    </submittedName>
</protein>
<dbReference type="Proteomes" id="UP000297753">
    <property type="component" value="Unassembled WGS sequence"/>
</dbReference>
<reference evidence="1 2" key="1">
    <citation type="submission" date="2019-01" db="EMBL/GenBank/DDBJ databases">
        <title>Vibrio BEI176 sp. nov, a marine bacterium isolated from China: eastern marignal seas.</title>
        <authorList>
            <person name="Li B."/>
        </authorList>
    </citation>
    <scope>NUCLEOTIDE SEQUENCE [LARGE SCALE GENOMIC DNA]</scope>
    <source>
        <strain evidence="1 2">BEI176</strain>
    </source>
</reference>